<dbReference type="Proteomes" id="UP000018559">
    <property type="component" value="Unassembled WGS sequence"/>
</dbReference>
<keyword evidence="2" id="KW-1185">Reference proteome</keyword>
<sequence>MGMLVGFKRLKIQPLSLVDGVLKSAGSLIVIEGKANKGGTVKAEISGISKEAKVTSASNIGYYISRKGVDAPKVEFELLDIQQDDETRILGRKETANGVQLTGEDTEAPYCAISMESEDAQGNTAVVAFFYGVFSHDGDSMNTLEVGEDFKPENEKYTYTASANPVAEGEFAGQYMAKYAGPSKEALQEIEKSVLLQNAVA</sequence>
<dbReference type="NCBIfam" id="TIGR01603">
    <property type="entry name" value="maj_tail_phi13"/>
    <property type="match status" value="1"/>
</dbReference>
<dbReference type="PATRIC" id="fig|1392007.3.peg.1340"/>
<dbReference type="RefSeq" id="WP_023859922.1">
    <property type="nucleotide sequence ID" value="NZ_AWWH01000146.1"/>
</dbReference>
<evidence type="ECO:0000313" key="1">
    <source>
        <dbReference type="EMBL" id="ETA73857.1"/>
    </source>
</evidence>
<evidence type="ECO:0000313" key="2">
    <source>
        <dbReference type="Proteomes" id="UP000018559"/>
    </source>
</evidence>
<dbReference type="Pfam" id="PF04630">
    <property type="entry name" value="Phage_TTP_1"/>
    <property type="match status" value="1"/>
</dbReference>
<comment type="caution">
    <text evidence="1">The sequence shown here is derived from an EMBL/GenBank/DDBJ whole genome shotgun (WGS) entry which is preliminary data.</text>
</comment>
<proteinExistence type="predicted"/>
<dbReference type="AlphaFoldDB" id="V7HVG2"/>
<accession>V7HVG2</accession>
<name>V7HVG2_9LACO</name>
<organism evidence="1 2">
    <name type="scientific">Ligilactobacillus equi DPC 6820</name>
    <dbReference type="NCBI Taxonomy" id="1392007"/>
    <lineage>
        <taxon>Bacteria</taxon>
        <taxon>Bacillati</taxon>
        <taxon>Bacillota</taxon>
        <taxon>Bacilli</taxon>
        <taxon>Lactobacillales</taxon>
        <taxon>Lactobacillaceae</taxon>
        <taxon>Ligilactobacillus</taxon>
    </lineage>
</organism>
<protein>
    <submittedName>
        <fullName evidence="1">Major tail protein</fullName>
    </submittedName>
</protein>
<dbReference type="InterPro" id="IPR006490">
    <property type="entry name" value="Maj_tail_phi13"/>
</dbReference>
<dbReference type="InterPro" id="IPR006724">
    <property type="entry name" value="Phage_TTP"/>
</dbReference>
<dbReference type="EMBL" id="AWWH01000146">
    <property type="protein sequence ID" value="ETA73857.1"/>
    <property type="molecule type" value="Genomic_DNA"/>
</dbReference>
<gene>
    <name evidence="1" type="ORF">LEQ_2212c</name>
</gene>
<reference evidence="1 2" key="1">
    <citation type="journal article" date="2014" name="Genome Announc.">
        <title>The Genome of the Predominant Equine Lactobacillus Species, Lactobacillus equi, Is Reflective of Its Lifestyle Adaptations to an Herbivorous Host.</title>
        <authorList>
            <person name="O'Donnell M.M."/>
            <person name="Harris H.M."/>
            <person name="O'Toole P.W."/>
            <person name="Ross R.P."/>
        </authorList>
    </citation>
    <scope>NUCLEOTIDE SEQUENCE [LARGE SCALE GENOMIC DNA]</scope>
    <source>
        <strain evidence="1 2">DPC 6820</strain>
    </source>
</reference>